<evidence type="ECO:0000259" key="7">
    <source>
        <dbReference type="Pfam" id="PF12345"/>
    </source>
</evidence>
<gene>
    <name evidence="8" type="ORF">C2E25_08200</name>
</gene>
<sequence>MNEFDRTVRKNTGRDLHADIPRIIQVNVGLRCNLSCRHCHVEGSPRRTEVMTDRTMQSVQRLADLFPGSQVDITGGAPELNPGLKPFIAGLSKSGHPVQVRTNLTVLFEEGQQQTPDFFRDQQVQLVASLPCYLDSNVDAQRGSGVYRRSIEALRLLNGLGYGRDPQLVLNLVYNPGGPSLPPGQEGLENDYRSYLRQEHGVEFTRLLTITNMPIGRFLEDLRRRELEEEYRTLLEDSFNPMTVDGLMCRHQICVAWDGTLADCDFNIVLGLGLKDGLPQHIDDLDAGCLDGRAIATGSHCFGCTAGCGSSCGGALVA</sequence>
<evidence type="ECO:0000313" key="8">
    <source>
        <dbReference type="EMBL" id="PNU20277.1"/>
    </source>
</evidence>
<evidence type="ECO:0000256" key="5">
    <source>
        <dbReference type="ARBA" id="ARBA00023014"/>
    </source>
</evidence>
<dbReference type="PANTHER" id="PTHR43728">
    <property type="entry name" value="SLR0304 PROTEIN"/>
    <property type="match status" value="1"/>
</dbReference>
<dbReference type="OrthoDB" id="9810775at2"/>
<dbReference type="InterPro" id="IPR007197">
    <property type="entry name" value="rSAM"/>
</dbReference>
<reference evidence="8 9" key="1">
    <citation type="journal article" date="2018" name="Genome Announc.">
        <title>Genome Sequence of Geothermobacter sp. HR-1 Iron Reducer from the Loihi Seamount.</title>
        <authorList>
            <person name="Smith H."/>
            <person name="Abuyen K."/>
            <person name="Tremblay J."/>
            <person name="Savalia P."/>
            <person name="Perez-Rodriguez I."/>
            <person name="Emerson D."/>
            <person name="Tully B."/>
            <person name="Amend J."/>
        </authorList>
    </citation>
    <scope>NUCLEOTIDE SEQUENCE [LARGE SCALE GENOMIC DNA]</scope>
    <source>
        <strain evidence="8 9">HR-1</strain>
    </source>
</reference>
<keyword evidence="2" id="KW-0949">S-adenosyl-L-methionine</keyword>
<evidence type="ECO:0000256" key="4">
    <source>
        <dbReference type="ARBA" id="ARBA00023004"/>
    </source>
</evidence>
<organism evidence="8 9">
    <name type="scientific">Geothermobacter hydrogeniphilus</name>
    <dbReference type="NCBI Taxonomy" id="1969733"/>
    <lineage>
        <taxon>Bacteria</taxon>
        <taxon>Pseudomonadati</taxon>
        <taxon>Thermodesulfobacteriota</taxon>
        <taxon>Desulfuromonadia</taxon>
        <taxon>Desulfuromonadales</taxon>
        <taxon>Geothermobacteraceae</taxon>
        <taxon>Geothermobacter</taxon>
    </lineage>
</organism>
<dbReference type="RefSeq" id="WP_103115272.1">
    <property type="nucleotide sequence ID" value="NZ_PPFX01000015.1"/>
</dbReference>
<dbReference type="GO" id="GO:0046872">
    <property type="term" value="F:metal ion binding"/>
    <property type="evidence" value="ECO:0007669"/>
    <property type="project" value="UniProtKB-KW"/>
</dbReference>
<dbReference type="SUPFAM" id="SSF102114">
    <property type="entry name" value="Radical SAM enzymes"/>
    <property type="match status" value="1"/>
</dbReference>
<dbReference type="InterPro" id="IPR026351">
    <property type="entry name" value="rSAM_ArsS-like"/>
</dbReference>
<keyword evidence="4" id="KW-0408">Iron</keyword>
<dbReference type="SFLD" id="SFLDS00029">
    <property type="entry name" value="Radical_SAM"/>
    <property type="match status" value="1"/>
</dbReference>
<keyword evidence="3" id="KW-0479">Metal-binding</keyword>
<dbReference type="InterPro" id="IPR058240">
    <property type="entry name" value="rSAM_sf"/>
</dbReference>
<evidence type="ECO:0000313" key="9">
    <source>
        <dbReference type="Proteomes" id="UP000236340"/>
    </source>
</evidence>
<dbReference type="GO" id="GO:0051536">
    <property type="term" value="F:iron-sulfur cluster binding"/>
    <property type="evidence" value="ECO:0007669"/>
    <property type="project" value="UniProtKB-KW"/>
</dbReference>
<dbReference type="EMBL" id="PPFX01000015">
    <property type="protein sequence ID" value="PNU20277.1"/>
    <property type="molecule type" value="Genomic_DNA"/>
</dbReference>
<dbReference type="Pfam" id="PF12345">
    <property type="entry name" value="DUF3641"/>
    <property type="match status" value="1"/>
</dbReference>
<dbReference type="PANTHER" id="PTHR43728:SF1">
    <property type="entry name" value="FE-S OXIDOREDUCTASE"/>
    <property type="match status" value="1"/>
</dbReference>
<evidence type="ECO:0000256" key="3">
    <source>
        <dbReference type="ARBA" id="ARBA00022723"/>
    </source>
</evidence>
<dbReference type="Proteomes" id="UP000236340">
    <property type="component" value="Unassembled WGS sequence"/>
</dbReference>
<dbReference type="InterPro" id="IPR024521">
    <property type="entry name" value="ArsS-like_C"/>
</dbReference>
<dbReference type="InterPro" id="IPR013785">
    <property type="entry name" value="Aldolase_TIM"/>
</dbReference>
<dbReference type="Pfam" id="PF04055">
    <property type="entry name" value="Radical_SAM"/>
    <property type="match status" value="1"/>
</dbReference>
<dbReference type="SFLD" id="SFLDG01067">
    <property type="entry name" value="SPASM/twitch_domain_containing"/>
    <property type="match status" value="1"/>
</dbReference>
<proteinExistence type="predicted"/>
<dbReference type="NCBIfam" id="TIGR04167">
    <property type="entry name" value="rSAM_SeCys"/>
    <property type="match status" value="1"/>
</dbReference>
<dbReference type="CDD" id="cd01335">
    <property type="entry name" value="Radical_SAM"/>
    <property type="match status" value="1"/>
</dbReference>
<comment type="caution">
    <text evidence="8">The sequence shown here is derived from an EMBL/GenBank/DDBJ whole genome shotgun (WGS) entry which is preliminary data.</text>
</comment>
<keyword evidence="5" id="KW-0411">Iron-sulfur</keyword>
<evidence type="ECO:0008006" key="10">
    <source>
        <dbReference type="Google" id="ProtNLM"/>
    </source>
</evidence>
<protein>
    <recommendedName>
        <fullName evidence="10">Radical SAM/Cys-rich domain-containing protein</fullName>
    </recommendedName>
</protein>
<name>A0A2K2HAH8_9BACT</name>
<evidence type="ECO:0000259" key="6">
    <source>
        <dbReference type="Pfam" id="PF04055"/>
    </source>
</evidence>
<feature type="domain" description="Radical SAM core" evidence="6">
    <location>
        <begin position="26"/>
        <end position="163"/>
    </location>
</feature>
<comment type="cofactor">
    <cofactor evidence="1">
        <name>[4Fe-4S] cluster</name>
        <dbReference type="ChEBI" id="CHEBI:49883"/>
    </cofactor>
</comment>
<accession>A0A2K2HAH8</accession>
<dbReference type="Gene3D" id="3.20.20.70">
    <property type="entry name" value="Aldolase class I"/>
    <property type="match status" value="1"/>
</dbReference>
<evidence type="ECO:0000256" key="1">
    <source>
        <dbReference type="ARBA" id="ARBA00001966"/>
    </source>
</evidence>
<evidence type="ECO:0000256" key="2">
    <source>
        <dbReference type="ARBA" id="ARBA00022691"/>
    </source>
</evidence>
<dbReference type="AlphaFoldDB" id="A0A2K2HAH8"/>
<feature type="domain" description="Arsenosugar biosynthesis radical SAM protein ArsS-like C-terminal" evidence="7">
    <location>
        <begin position="181"/>
        <end position="315"/>
    </location>
</feature>
<dbReference type="GO" id="GO:0003824">
    <property type="term" value="F:catalytic activity"/>
    <property type="evidence" value="ECO:0007669"/>
    <property type="project" value="InterPro"/>
</dbReference>